<dbReference type="Proteomes" id="UP001142153">
    <property type="component" value="Unassembled WGS sequence"/>
</dbReference>
<feature type="transmembrane region" description="Helical" evidence="1">
    <location>
        <begin position="134"/>
        <end position="151"/>
    </location>
</feature>
<sequence>MTASRRVVPTDHYYWLTAILAARGAQVRTCRVIAGSVIVAGALPLILTTSSIGPQTARDRTIAAVVALVCLVVGLMWLRRRWPSRSQSAASVVIGTLAVTAGCLVQPVPLLGLLGATCFAIITAYVAFFHSLRLLAVVWVGVAATLLTLGLRMTGDATLAVVGAVLVTTVNVVVIYTCRTASRLIVTDIDQAEIEPLTGLLNREAFGLRAATLLASRSRDDDRYFVMVVVSIDSFSLRVDVGGVHVGNQVRVAVGQTMRENVRQTAVIAHVLTGEADAEFLIADTFTTADASPLVERLRGAVATTPSGLTASIGVVSTPLRPLTLHPPDEVLDEVIGIATAAMLEARVAGGNQARYVRNPPLRMLGEPNAFD</sequence>
<dbReference type="Gene3D" id="3.30.70.270">
    <property type="match status" value="1"/>
</dbReference>
<dbReference type="PROSITE" id="PS50887">
    <property type="entry name" value="GGDEF"/>
    <property type="match status" value="1"/>
</dbReference>
<evidence type="ECO:0000313" key="3">
    <source>
        <dbReference type="EMBL" id="MCZ8381462.1"/>
    </source>
</evidence>
<dbReference type="EMBL" id="JAPZPY010000011">
    <property type="protein sequence ID" value="MCZ8381462.1"/>
    <property type="molecule type" value="Genomic_DNA"/>
</dbReference>
<feature type="transmembrane region" description="Helical" evidence="1">
    <location>
        <begin position="157"/>
        <end position="176"/>
    </location>
</feature>
<feature type="transmembrane region" description="Helical" evidence="1">
    <location>
        <begin position="32"/>
        <end position="49"/>
    </location>
</feature>
<evidence type="ECO:0000256" key="1">
    <source>
        <dbReference type="SAM" id="Phobius"/>
    </source>
</evidence>
<keyword evidence="1" id="KW-1133">Transmembrane helix</keyword>
<protein>
    <submittedName>
        <fullName evidence="3">GGDEF domain-containing protein</fullName>
    </submittedName>
</protein>
<organism evidence="3 4">
    <name type="scientific">Mycobacterium hippophais</name>
    <dbReference type="NCBI Taxonomy" id="3016340"/>
    <lineage>
        <taxon>Bacteria</taxon>
        <taxon>Bacillati</taxon>
        <taxon>Actinomycetota</taxon>
        <taxon>Actinomycetes</taxon>
        <taxon>Mycobacteriales</taxon>
        <taxon>Mycobacteriaceae</taxon>
        <taxon>Mycobacterium</taxon>
    </lineage>
</organism>
<evidence type="ECO:0000259" key="2">
    <source>
        <dbReference type="PROSITE" id="PS50887"/>
    </source>
</evidence>
<proteinExistence type="predicted"/>
<accession>A0ABT4PY36</accession>
<feature type="transmembrane region" description="Helical" evidence="1">
    <location>
        <begin position="90"/>
        <end position="107"/>
    </location>
</feature>
<dbReference type="InterPro" id="IPR043128">
    <property type="entry name" value="Rev_trsase/Diguanyl_cyclase"/>
</dbReference>
<name>A0ABT4PY36_9MYCO</name>
<dbReference type="CDD" id="cd01949">
    <property type="entry name" value="GGDEF"/>
    <property type="match status" value="1"/>
</dbReference>
<keyword evidence="1" id="KW-0812">Transmembrane</keyword>
<gene>
    <name evidence="3" type="ORF">O6P37_21555</name>
</gene>
<evidence type="ECO:0000313" key="4">
    <source>
        <dbReference type="Proteomes" id="UP001142153"/>
    </source>
</evidence>
<keyword evidence="1" id="KW-0472">Membrane</keyword>
<feature type="transmembrane region" description="Helical" evidence="1">
    <location>
        <begin position="61"/>
        <end position="78"/>
    </location>
</feature>
<comment type="caution">
    <text evidence="3">The sequence shown here is derived from an EMBL/GenBank/DDBJ whole genome shotgun (WGS) entry which is preliminary data.</text>
</comment>
<dbReference type="Pfam" id="PF00990">
    <property type="entry name" value="GGDEF"/>
    <property type="match status" value="1"/>
</dbReference>
<dbReference type="InterPro" id="IPR000160">
    <property type="entry name" value="GGDEF_dom"/>
</dbReference>
<feature type="domain" description="GGDEF" evidence="2">
    <location>
        <begin position="223"/>
        <end position="359"/>
    </location>
</feature>
<dbReference type="SUPFAM" id="SSF55073">
    <property type="entry name" value="Nucleotide cyclase"/>
    <property type="match status" value="1"/>
</dbReference>
<reference evidence="3" key="1">
    <citation type="submission" date="2022-12" db="EMBL/GenBank/DDBJ databases">
        <authorList>
            <person name="Deng Y."/>
            <person name="Zhang Y.-Q."/>
        </authorList>
    </citation>
    <scope>NUCLEOTIDE SEQUENCE</scope>
    <source>
        <strain evidence="3">CPCC 205372</strain>
    </source>
</reference>
<dbReference type="SMART" id="SM00267">
    <property type="entry name" value="GGDEF"/>
    <property type="match status" value="1"/>
</dbReference>
<keyword evidence="4" id="KW-1185">Reference proteome</keyword>
<dbReference type="InterPro" id="IPR029787">
    <property type="entry name" value="Nucleotide_cyclase"/>
</dbReference>